<evidence type="ECO:0000256" key="1">
    <source>
        <dbReference type="SAM" id="SignalP"/>
    </source>
</evidence>
<evidence type="ECO:0008006" key="4">
    <source>
        <dbReference type="Google" id="ProtNLM"/>
    </source>
</evidence>
<name>A0A2S7WPS9_9FLAO</name>
<organism evidence="2 3">
    <name type="scientific">Polaribacter porphyrae</name>
    <dbReference type="NCBI Taxonomy" id="1137780"/>
    <lineage>
        <taxon>Bacteria</taxon>
        <taxon>Pseudomonadati</taxon>
        <taxon>Bacteroidota</taxon>
        <taxon>Flavobacteriia</taxon>
        <taxon>Flavobacteriales</taxon>
        <taxon>Flavobacteriaceae</taxon>
    </lineage>
</organism>
<dbReference type="RefSeq" id="WP_105016193.1">
    <property type="nucleotide sequence ID" value="NZ_MSCN01000001.1"/>
</dbReference>
<comment type="caution">
    <text evidence="2">The sequence shown here is derived from an EMBL/GenBank/DDBJ whole genome shotgun (WGS) entry which is preliminary data.</text>
</comment>
<dbReference type="InterPro" id="IPR013783">
    <property type="entry name" value="Ig-like_fold"/>
</dbReference>
<dbReference type="Gene3D" id="2.60.40.10">
    <property type="entry name" value="Immunoglobulins"/>
    <property type="match status" value="1"/>
</dbReference>
<dbReference type="Proteomes" id="UP000238882">
    <property type="component" value="Unassembled WGS sequence"/>
</dbReference>
<dbReference type="PROSITE" id="PS51257">
    <property type="entry name" value="PROKAR_LIPOPROTEIN"/>
    <property type="match status" value="1"/>
</dbReference>
<reference evidence="2 3" key="1">
    <citation type="submission" date="2016-12" db="EMBL/GenBank/DDBJ databases">
        <title>Trade-off between light-utilization and light-protection in marine flavobacteria.</title>
        <authorList>
            <person name="Kumagai Y."/>
            <person name="Yoshizawa S."/>
            <person name="Kogure K."/>
            <person name="Iwasaki W."/>
        </authorList>
    </citation>
    <scope>NUCLEOTIDE SEQUENCE [LARGE SCALE GENOMIC DNA]</scope>
    <source>
        <strain evidence="2 3">NBRC 108759</strain>
    </source>
</reference>
<feature type="signal peptide" evidence="1">
    <location>
        <begin position="1"/>
        <end position="20"/>
    </location>
</feature>
<dbReference type="EMBL" id="MSCN01000001">
    <property type="protein sequence ID" value="PQJ79599.1"/>
    <property type="molecule type" value="Genomic_DNA"/>
</dbReference>
<dbReference type="OrthoDB" id="1037481at2"/>
<gene>
    <name evidence="2" type="ORF">BTO18_10630</name>
</gene>
<accession>A0A2S7WPS9</accession>
<evidence type="ECO:0000313" key="3">
    <source>
        <dbReference type="Proteomes" id="UP000238882"/>
    </source>
</evidence>
<protein>
    <recommendedName>
        <fullName evidence="4">Cadherin domain-containing protein</fullName>
    </recommendedName>
</protein>
<keyword evidence="3" id="KW-1185">Reference proteome</keyword>
<proteinExistence type="predicted"/>
<keyword evidence="1" id="KW-0732">Signal</keyword>
<dbReference type="AlphaFoldDB" id="A0A2S7WPS9"/>
<feature type="chain" id="PRO_5015567223" description="Cadherin domain-containing protein" evidence="1">
    <location>
        <begin position="21"/>
        <end position="471"/>
    </location>
</feature>
<sequence length="471" mass="51525">MKNIKTKILLFITIFALVIACSDDDSISVNSTPEFQTVEKNISSLPGQTFTFKAVVSDPAGIKSVNFKYEPWFLDKTIIKDSLPTSYEISYNFKVPSDATENSIHTIPLTVTNAGDKMFTENIVITLDKDIAAPIINIASPIDGSSVLIGTTNEIILDITLTDKELQNFKIESELLNEDISISGTSFSYKKELDVANPKSYSFKITATDVTGNVASKTVSINVLNSLSFDQMYITDVTDDAELSSDLFGIPFTTTASTATTEDGFVFTGKYYSEAPNSEVRFLAQKTSFSPFSFGGDANNSGTLALGSDVSVNPIILPEVGYYEIKMDLRDSSYTLTKYTPTDTAFGQVYIIGTGVYIDDTISTCTNNNTGGNTCWNFASGKPFTKNANNDYLWTIDVTLKEEPSNNGSNGFILNANPAGWSPFWRLDDGVEPTATVPNGGTNFIFPDSALDKDYTFKFDTHLNRISVTIR</sequence>
<evidence type="ECO:0000313" key="2">
    <source>
        <dbReference type="EMBL" id="PQJ79599.1"/>
    </source>
</evidence>